<dbReference type="AlphaFoldDB" id="A0AAD3TJJ7"/>
<reference evidence="2" key="1">
    <citation type="submission" date="2023-05" db="EMBL/GenBank/DDBJ databases">
        <title>Nepenthes gracilis genome sequencing.</title>
        <authorList>
            <person name="Fukushima K."/>
        </authorList>
    </citation>
    <scope>NUCLEOTIDE SEQUENCE</scope>
    <source>
        <strain evidence="2">SING2019-196</strain>
    </source>
</reference>
<sequence length="74" mass="8268">MGFYCAPGSTGWKQGAADPGPWFEQQEKQRAARGLATGRYVQAERREQPPPTTPSRAVWCSTTQRRKPNTGTWS</sequence>
<accession>A0AAD3TJJ7</accession>
<dbReference type="EMBL" id="BSYO01000038">
    <property type="protein sequence ID" value="GMH30289.1"/>
    <property type="molecule type" value="Genomic_DNA"/>
</dbReference>
<evidence type="ECO:0000256" key="1">
    <source>
        <dbReference type="SAM" id="MobiDB-lite"/>
    </source>
</evidence>
<evidence type="ECO:0000313" key="2">
    <source>
        <dbReference type="EMBL" id="GMH30289.1"/>
    </source>
</evidence>
<comment type="caution">
    <text evidence="2">The sequence shown here is derived from an EMBL/GenBank/DDBJ whole genome shotgun (WGS) entry which is preliminary data.</text>
</comment>
<dbReference type="Proteomes" id="UP001279734">
    <property type="component" value="Unassembled WGS sequence"/>
</dbReference>
<keyword evidence="3" id="KW-1185">Reference proteome</keyword>
<feature type="region of interest" description="Disordered" evidence="1">
    <location>
        <begin position="1"/>
        <end position="20"/>
    </location>
</feature>
<name>A0AAD3TJJ7_NEPGR</name>
<gene>
    <name evidence="2" type="ORF">Nepgr_032132</name>
</gene>
<proteinExistence type="predicted"/>
<evidence type="ECO:0000313" key="3">
    <source>
        <dbReference type="Proteomes" id="UP001279734"/>
    </source>
</evidence>
<protein>
    <submittedName>
        <fullName evidence="2">Uncharacterized protein</fullName>
    </submittedName>
</protein>
<organism evidence="2 3">
    <name type="scientific">Nepenthes gracilis</name>
    <name type="common">Slender pitcher plant</name>
    <dbReference type="NCBI Taxonomy" id="150966"/>
    <lineage>
        <taxon>Eukaryota</taxon>
        <taxon>Viridiplantae</taxon>
        <taxon>Streptophyta</taxon>
        <taxon>Embryophyta</taxon>
        <taxon>Tracheophyta</taxon>
        <taxon>Spermatophyta</taxon>
        <taxon>Magnoliopsida</taxon>
        <taxon>eudicotyledons</taxon>
        <taxon>Gunneridae</taxon>
        <taxon>Pentapetalae</taxon>
        <taxon>Caryophyllales</taxon>
        <taxon>Nepenthaceae</taxon>
        <taxon>Nepenthes</taxon>
    </lineage>
</organism>
<feature type="region of interest" description="Disordered" evidence="1">
    <location>
        <begin position="27"/>
        <end position="74"/>
    </location>
</feature>